<dbReference type="AlphaFoldDB" id="A0A7S7BW28"/>
<reference evidence="1" key="1">
    <citation type="submission" date="2020-09" db="EMBL/GenBank/DDBJ databases">
        <authorList>
            <person name="Eze J.U."/>
            <person name="Rahube T.O."/>
        </authorList>
    </citation>
    <scope>NUCLEOTIDE SEQUENCE</scope>
    <source>
        <strain evidence="1">DM6</strain>
    </source>
</reference>
<dbReference type="EMBL" id="MW052059">
    <property type="protein sequence ID" value="QOW97195.1"/>
    <property type="molecule type" value="Genomic_DNA"/>
</dbReference>
<accession>A0A7S7BW28</accession>
<evidence type="ECO:0000313" key="1">
    <source>
        <dbReference type="EMBL" id="QOW97195.1"/>
    </source>
</evidence>
<organism evidence="1">
    <name type="scientific">Serratia marcescens</name>
    <dbReference type="NCBI Taxonomy" id="615"/>
    <lineage>
        <taxon>Bacteria</taxon>
        <taxon>Pseudomonadati</taxon>
        <taxon>Pseudomonadota</taxon>
        <taxon>Gammaproteobacteria</taxon>
        <taxon>Enterobacterales</taxon>
        <taxon>Yersiniaceae</taxon>
        <taxon>Serratia</taxon>
    </lineage>
</organism>
<proteinExistence type="predicted"/>
<protein>
    <submittedName>
        <fullName evidence="1">Orf49</fullName>
    </submittedName>
</protein>
<sequence>MIQFDGNCSFFATVNDSWEFVCCTQAAARTFTLVFTYFCIDSEHCFFS</sequence>
<name>A0A7S7BW28_SERMA</name>